<organism evidence="6 7">
    <name type="scientific">Methylocapsa polymorpha</name>
    <dbReference type="NCBI Taxonomy" id="3080828"/>
    <lineage>
        <taxon>Bacteria</taxon>
        <taxon>Pseudomonadati</taxon>
        <taxon>Pseudomonadota</taxon>
        <taxon>Alphaproteobacteria</taxon>
        <taxon>Hyphomicrobiales</taxon>
        <taxon>Beijerinckiaceae</taxon>
        <taxon>Methylocapsa</taxon>
    </lineage>
</organism>
<evidence type="ECO:0000256" key="3">
    <source>
        <dbReference type="ARBA" id="ARBA00023163"/>
    </source>
</evidence>
<dbReference type="InterPro" id="IPR041478">
    <property type="entry name" value="TetR_C_27"/>
</dbReference>
<evidence type="ECO:0000313" key="6">
    <source>
        <dbReference type="EMBL" id="WOJ88703.1"/>
    </source>
</evidence>
<evidence type="ECO:0000256" key="2">
    <source>
        <dbReference type="ARBA" id="ARBA00023125"/>
    </source>
</evidence>
<keyword evidence="3" id="KW-0804">Transcription</keyword>
<evidence type="ECO:0000256" key="4">
    <source>
        <dbReference type="PROSITE-ProRule" id="PRU00335"/>
    </source>
</evidence>
<feature type="domain" description="HTH tetR-type" evidence="5">
    <location>
        <begin position="7"/>
        <end position="67"/>
    </location>
</feature>
<dbReference type="InterPro" id="IPR050109">
    <property type="entry name" value="HTH-type_TetR-like_transc_reg"/>
</dbReference>
<feature type="DNA-binding region" description="H-T-H motif" evidence="4">
    <location>
        <begin position="30"/>
        <end position="49"/>
    </location>
</feature>
<dbReference type="SUPFAM" id="SSF48498">
    <property type="entry name" value="Tetracyclin repressor-like, C-terminal domain"/>
    <property type="match status" value="1"/>
</dbReference>
<dbReference type="PANTHER" id="PTHR30055">
    <property type="entry name" value="HTH-TYPE TRANSCRIPTIONAL REGULATOR RUTR"/>
    <property type="match status" value="1"/>
</dbReference>
<dbReference type="InterPro" id="IPR009057">
    <property type="entry name" value="Homeodomain-like_sf"/>
</dbReference>
<sequence>MSAHKEVDTHLNIVEVAERLFRQIGFQKTTVADIARELQMSPANVYRFFAAKAEINEAVGRRILREIEDSVGEIARLPGPASKKLRNVIVSIEKLNAQRFMSDRKLHELFETAYDENWPIMREHFDAMDKTLAQIIGQGMAGGEFRPGDAGLAAILVRSACIRFCHPRLMVECAQDPEPTVDQMIDFCLAALKVGSA</sequence>
<proteinExistence type="predicted"/>
<reference evidence="6 7" key="1">
    <citation type="submission" date="2023-10" db="EMBL/GenBank/DDBJ databases">
        <title>Novel methanotroph of the genus Methylocapsa from a subarctic wetland.</title>
        <authorList>
            <person name="Belova S.E."/>
            <person name="Oshkin I.Y."/>
            <person name="Miroshnikov K."/>
            <person name="Dedysh S.N."/>
        </authorList>
    </citation>
    <scope>NUCLEOTIDE SEQUENCE [LARGE SCALE GENOMIC DNA]</scope>
    <source>
        <strain evidence="6 7">RX1</strain>
    </source>
</reference>
<evidence type="ECO:0000259" key="5">
    <source>
        <dbReference type="PROSITE" id="PS50977"/>
    </source>
</evidence>
<dbReference type="Gene3D" id="1.10.357.10">
    <property type="entry name" value="Tetracycline Repressor, domain 2"/>
    <property type="match status" value="1"/>
</dbReference>
<name>A0ABZ0HQ71_9HYPH</name>
<dbReference type="Pfam" id="PF17935">
    <property type="entry name" value="TetR_C_27"/>
    <property type="match status" value="1"/>
</dbReference>
<dbReference type="Pfam" id="PF00440">
    <property type="entry name" value="TetR_N"/>
    <property type="match status" value="1"/>
</dbReference>
<gene>
    <name evidence="6" type="ORF">RZS28_12870</name>
</gene>
<protein>
    <submittedName>
        <fullName evidence="6">TetR/AcrR family transcriptional regulator</fullName>
    </submittedName>
</protein>
<evidence type="ECO:0000256" key="1">
    <source>
        <dbReference type="ARBA" id="ARBA00023015"/>
    </source>
</evidence>
<dbReference type="Proteomes" id="UP001626536">
    <property type="component" value="Chromosome"/>
</dbReference>
<keyword evidence="2 4" id="KW-0238">DNA-binding</keyword>
<evidence type="ECO:0000313" key="7">
    <source>
        <dbReference type="Proteomes" id="UP001626536"/>
    </source>
</evidence>
<dbReference type="SUPFAM" id="SSF46689">
    <property type="entry name" value="Homeodomain-like"/>
    <property type="match status" value="1"/>
</dbReference>
<dbReference type="EMBL" id="CP136862">
    <property type="protein sequence ID" value="WOJ88703.1"/>
    <property type="molecule type" value="Genomic_DNA"/>
</dbReference>
<dbReference type="PROSITE" id="PS50977">
    <property type="entry name" value="HTH_TETR_2"/>
    <property type="match status" value="1"/>
</dbReference>
<keyword evidence="7" id="KW-1185">Reference proteome</keyword>
<accession>A0ABZ0HQ71</accession>
<dbReference type="InterPro" id="IPR001647">
    <property type="entry name" value="HTH_TetR"/>
</dbReference>
<keyword evidence="1" id="KW-0805">Transcription regulation</keyword>
<dbReference type="PANTHER" id="PTHR30055:SF151">
    <property type="entry name" value="TRANSCRIPTIONAL REGULATORY PROTEIN"/>
    <property type="match status" value="1"/>
</dbReference>
<dbReference type="InterPro" id="IPR036271">
    <property type="entry name" value="Tet_transcr_reg_TetR-rel_C_sf"/>
</dbReference>